<keyword evidence="11 14" id="KW-0408">Iron</keyword>
<keyword evidence="8" id="KW-0256">Endoplasmic reticulum</keyword>
<evidence type="ECO:0000313" key="15">
    <source>
        <dbReference type="EMBL" id="ODN05810.1"/>
    </source>
</evidence>
<comment type="similarity">
    <text evidence="5">Belongs to the cytochrome P450 family.</text>
</comment>
<keyword evidence="7 14" id="KW-0479">Metal-binding</keyword>
<dbReference type="Proteomes" id="UP000094527">
    <property type="component" value="Unassembled WGS sequence"/>
</dbReference>
<dbReference type="AlphaFoldDB" id="A0A1D2NKL7"/>
<dbReference type="GO" id="GO:0005506">
    <property type="term" value="F:iron ion binding"/>
    <property type="evidence" value="ECO:0007669"/>
    <property type="project" value="InterPro"/>
</dbReference>
<evidence type="ECO:0000256" key="12">
    <source>
        <dbReference type="ARBA" id="ARBA00023033"/>
    </source>
</evidence>
<evidence type="ECO:0000256" key="9">
    <source>
        <dbReference type="ARBA" id="ARBA00022848"/>
    </source>
</evidence>
<dbReference type="GO" id="GO:0020037">
    <property type="term" value="F:heme binding"/>
    <property type="evidence" value="ECO:0007669"/>
    <property type="project" value="InterPro"/>
</dbReference>
<dbReference type="OrthoDB" id="3934656at2759"/>
<protein>
    <submittedName>
        <fullName evidence="15">Methyl farnesoate epoxidase</fullName>
    </submittedName>
</protein>
<keyword evidence="16" id="KW-1185">Reference proteome</keyword>
<dbReference type="GO" id="GO:0006082">
    <property type="term" value="P:organic acid metabolic process"/>
    <property type="evidence" value="ECO:0007669"/>
    <property type="project" value="TreeGrafter"/>
</dbReference>
<comment type="function">
    <text evidence="2">May be involved in the metabolism of insect hormones and in the breakdown of synthetic insecticides.</text>
</comment>
<evidence type="ECO:0000256" key="7">
    <source>
        <dbReference type="ARBA" id="ARBA00022723"/>
    </source>
</evidence>
<comment type="subcellular location">
    <subcellularLocation>
        <location evidence="4">Endoplasmic reticulum membrane</location>
        <topology evidence="4">Peripheral membrane protein</topology>
    </subcellularLocation>
    <subcellularLocation>
        <location evidence="3">Microsome membrane</location>
        <topology evidence="3">Peripheral membrane protein</topology>
    </subcellularLocation>
</comment>
<dbReference type="Gene3D" id="1.10.630.10">
    <property type="entry name" value="Cytochrome P450"/>
    <property type="match status" value="1"/>
</dbReference>
<accession>A0A1D2NKL7</accession>
<organism evidence="15 16">
    <name type="scientific">Orchesella cincta</name>
    <name type="common">Springtail</name>
    <name type="synonym">Podura cincta</name>
    <dbReference type="NCBI Taxonomy" id="48709"/>
    <lineage>
        <taxon>Eukaryota</taxon>
        <taxon>Metazoa</taxon>
        <taxon>Ecdysozoa</taxon>
        <taxon>Arthropoda</taxon>
        <taxon>Hexapoda</taxon>
        <taxon>Collembola</taxon>
        <taxon>Entomobryomorpha</taxon>
        <taxon>Entomobryoidea</taxon>
        <taxon>Orchesellidae</taxon>
        <taxon>Orchesellinae</taxon>
        <taxon>Orchesella</taxon>
    </lineage>
</organism>
<comment type="caution">
    <text evidence="15">The sequence shown here is derived from an EMBL/GenBank/DDBJ whole genome shotgun (WGS) entry which is preliminary data.</text>
</comment>
<evidence type="ECO:0000256" key="3">
    <source>
        <dbReference type="ARBA" id="ARBA00004174"/>
    </source>
</evidence>
<proteinExistence type="inferred from homology"/>
<keyword evidence="10" id="KW-0560">Oxidoreductase</keyword>
<dbReference type="GO" id="GO:0008395">
    <property type="term" value="F:steroid hydroxylase activity"/>
    <property type="evidence" value="ECO:0007669"/>
    <property type="project" value="TreeGrafter"/>
</dbReference>
<dbReference type="GO" id="GO:0016712">
    <property type="term" value="F:oxidoreductase activity, acting on paired donors, with incorporation or reduction of molecular oxygen, reduced flavin or flavoprotein as one donor, and incorporation of one atom of oxygen"/>
    <property type="evidence" value="ECO:0007669"/>
    <property type="project" value="TreeGrafter"/>
</dbReference>
<dbReference type="GO" id="GO:0006805">
    <property type="term" value="P:xenobiotic metabolic process"/>
    <property type="evidence" value="ECO:0007669"/>
    <property type="project" value="TreeGrafter"/>
</dbReference>
<gene>
    <name evidence="15" type="ORF">Ocin01_00911</name>
</gene>
<keyword evidence="9" id="KW-0492">Microsome</keyword>
<dbReference type="Pfam" id="PF00067">
    <property type="entry name" value="p450"/>
    <property type="match status" value="1"/>
</dbReference>
<evidence type="ECO:0000256" key="13">
    <source>
        <dbReference type="ARBA" id="ARBA00023136"/>
    </source>
</evidence>
<dbReference type="FunFam" id="1.10.630.10:FF:000238">
    <property type="entry name" value="Cytochrome P450 2A6"/>
    <property type="match status" value="1"/>
</dbReference>
<dbReference type="STRING" id="48709.A0A1D2NKL7"/>
<dbReference type="InterPro" id="IPR001128">
    <property type="entry name" value="Cyt_P450"/>
</dbReference>
<dbReference type="PRINTS" id="PR00385">
    <property type="entry name" value="P450"/>
</dbReference>
<dbReference type="GO" id="GO:0005789">
    <property type="term" value="C:endoplasmic reticulum membrane"/>
    <property type="evidence" value="ECO:0007669"/>
    <property type="project" value="UniProtKB-SubCell"/>
</dbReference>
<feature type="binding site" description="axial binding residue" evidence="14">
    <location>
        <position position="337"/>
    </location>
    <ligand>
        <name>heme</name>
        <dbReference type="ChEBI" id="CHEBI:30413"/>
    </ligand>
    <ligandPart>
        <name>Fe</name>
        <dbReference type="ChEBI" id="CHEBI:18248"/>
    </ligandPart>
</feature>
<evidence type="ECO:0000256" key="8">
    <source>
        <dbReference type="ARBA" id="ARBA00022824"/>
    </source>
</evidence>
<evidence type="ECO:0000256" key="6">
    <source>
        <dbReference type="ARBA" id="ARBA00022617"/>
    </source>
</evidence>
<evidence type="ECO:0000256" key="10">
    <source>
        <dbReference type="ARBA" id="ARBA00023002"/>
    </source>
</evidence>
<keyword evidence="12" id="KW-0503">Monooxygenase</keyword>
<dbReference type="OMA" id="IMEVTGS"/>
<evidence type="ECO:0000313" key="16">
    <source>
        <dbReference type="Proteomes" id="UP000094527"/>
    </source>
</evidence>
<dbReference type="PANTHER" id="PTHR24300">
    <property type="entry name" value="CYTOCHROME P450 508A4-RELATED"/>
    <property type="match status" value="1"/>
</dbReference>
<dbReference type="InterPro" id="IPR002401">
    <property type="entry name" value="Cyt_P450_E_grp-I"/>
</dbReference>
<sequence length="393" mass="44946">MWYGIVIIYGSPHSGLVNSFGEPWEQLRRFTLKQLRNFGFGKSSMETLIMDEVTEFIDGLEASNGKSIDNIQHRFSVAVVNALWTIVSGARYSHHDPKLSHLTSQVTKSFDATTNTGGLILFAPWVKHILPGLSGYTFIRKVMDELREFMIKTVETHKLTYASDNCPRDFIDVFLREISVTQDPTSSFYKDVGGKYFVGFDTTSKTLSWALLYLTKYPEAQEKLQNEIQRATENQRAVALTDRPNMPYTQSLIEEVLRLSSLLPVGVPHRVLWDTKFCGIFLPKDTNLFVNIYFIHHNPEIWGDPENFRPERFLSNDGQVFKKNENLMPFFVGKRECLGQSLARDTIFLFLTNIFQNWNIMLDPAAPEASLEPAPGFNVNPQSYSIVANKRHP</sequence>
<evidence type="ECO:0000256" key="4">
    <source>
        <dbReference type="ARBA" id="ARBA00004406"/>
    </source>
</evidence>
<dbReference type="PRINTS" id="PR00463">
    <property type="entry name" value="EP450I"/>
</dbReference>
<evidence type="ECO:0000256" key="11">
    <source>
        <dbReference type="ARBA" id="ARBA00023004"/>
    </source>
</evidence>
<evidence type="ECO:0000256" key="2">
    <source>
        <dbReference type="ARBA" id="ARBA00003690"/>
    </source>
</evidence>
<dbReference type="InterPro" id="IPR050182">
    <property type="entry name" value="Cytochrome_P450_fam2"/>
</dbReference>
<reference evidence="15 16" key="1">
    <citation type="journal article" date="2016" name="Genome Biol. Evol.">
        <title>Gene Family Evolution Reflects Adaptation to Soil Environmental Stressors in the Genome of the Collembolan Orchesella cincta.</title>
        <authorList>
            <person name="Faddeeva-Vakhrusheva A."/>
            <person name="Derks M.F."/>
            <person name="Anvar S.Y."/>
            <person name="Agamennone V."/>
            <person name="Suring W."/>
            <person name="Smit S."/>
            <person name="van Straalen N.M."/>
            <person name="Roelofs D."/>
        </authorList>
    </citation>
    <scope>NUCLEOTIDE SEQUENCE [LARGE SCALE GENOMIC DNA]</scope>
    <source>
        <tissue evidence="15">Mixed pool</tissue>
    </source>
</reference>
<dbReference type="PANTHER" id="PTHR24300:SF376">
    <property type="entry name" value="CYTOCHROME P450 15A1"/>
    <property type="match status" value="1"/>
</dbReference>
<name>A0A1D2NKL7_ORCCI</name>
<dbReference type="EMBL" id="LJIJ01000016">
    <property type="protein sequence ID" value="ODN05810.1"/>
    <property type="molecule type" value="Genomic_DNA"/>
</dbReference>
<dbReference type="InterPro" id="IPR036396">
    <property type="entry name" value="Cyt_P450_sf"/>
</dbReference>
<comment type="cofactor">
    <cofactor evidence="1 14">
        <name>heme</name>
        <dbReference type="ChEBI" id="CHEBI:30413"/>
    </cofactor>
</comment>
<dbReference type="SUPFAM" id="SSF48264">
    <property type="entry name" value="Cytochrome P450"/>
    <property type="match status" value="1"/>
</dbReference>
<evidence type="ECO:0000256" key="1">
    <source>
        <dbReference type="ARBA" id="ARBA00001971"/>
    </source>
</evidence>
<keyword evidence="13" id="KW-0472">Membrane</keyword>
<evidence type="ECO:0000256" key="5">
    <source>
        <dbReference type="ARBA" id="ARBA00010617"/>
    </source>
</evidence>
<keyword evidence="6 14" id="KW-0349">Heme</keyword>
<evidence type="ECO:0000256" key="14">
    <source>
        <dbReference type="PIRSR" id="PIRSR602401-1"/>
    </source>
</evidence>